<dbReference type="AlphaFoldDB" id="A0A1M7YHI2"/>
<name>A0A1M7YHI2_9BACT</name>
<reference evidence="1 2" key="1">
    <citation type="submission" date="2016-12" db="EMBL/GenBank/DDBJ databases">
        <authorList>
            <person name="Song W.-J."/>
            <person name="Kurnit D.M."/>
        </authorList>
    </citation>
    <scope>NUCLEOTIDE SEQUENCE [LARGE SCALE GENOMIC DNA]</scope>
    <source>
        <strain evidence="1 2">DSM 18488</strain>
    </source>
</reference>
<sequence>MERPCASGTVFIILTATATMRTSCVIESHVFTFTVKRHQKDRQISINPYNSVL</sequence>
<evidence type="ECO:0000313" key="1">
    <source>
        <dbReference type="EMBL" id="SHO52082.1"/>
    </source>
</evidence>
<protein>
    <submittedName>
        <fullName evidence="1">Uncharacterized protein</fullName>
    </submittedName>
</protein>
<dbReference type="STRING" id="1121416.SAMN02745220_04359"/>
<dbReference type="EMBL" id="FRFE01000031">
    <property type="protein sequence ID" value="SHO52082.1"/>
    <property type="molecule type" value="Genomic_DNA"/>
</dbReference>
<accession>A0A1M7YHI2</accession>
<keyword evidence="2" id="KW-1185">Reference proteome</keyword>
<organism evidence="1 2">
    <name type="scientific">Desulfopila aestuarii DSM 18488</name>
    <dbReference type="NCBI Taxonomy" id="1121416"/>
    <lineage>
        <taxon>Bacteria</taxon>
        <taxon>Pseudomonadati</taxon>
        <taxon>Thermodesulfobacteriota</taxon>
        <taxon>Desulfobulbia</taxon>
        <taxon>Desulfobulbales</taxon>
        <taxon>Desulfocapsaceae</taxon>
        <taxon>Desulfopila</taxon>
    </lineage>
</organism>
<dbReference type="Proteomes" id="UP000184603">
    <property type="component" value="Unassembled WGS sequence"/>
</dbReference>
<evidence type="ECO:0000313" key="2">
    <source>
        <dbReference type="Proteomes" id="UP000184603"/>
    </source>
</evidence>
<gene>
    <name evidence="1" type="ORF">SAMN02745220_04359</name>
</gene>
<proteinExistence type="predicted"/>